<reference evidence="1" key="1">
    <citation type="submission" date="2021-04" db="EMBL/GenBank/DDBJ databases">
        <title>Proteiniclasticum sedimins sp. nov., an obligate anaerobic bacterium isolated from anaerobic sludge.</title>
        <authorList>
            <person name="Liu J."/>
        </authorList>
    </citation>
    <scope>NUCLEOTIDE SEQUENCE</scope>
    <source>
        <strain evidence="1">BAD-10</strain>
    </source>
</reference>
<sequence>MTILKLMENLKNARHPENIPAMERYMRDQFPYLGIKSPEMKLILKAFFQSGYRFKLEDAETLYQQREREYKYAACALLQRFQEELSSKDLDRILTLALTEPWWDTIDSIAPSVLGPMALREDAVRDRLRALALADSIWEKRIAILFQLKYKTNLDEALLEEILGKTRGTGEFFVDKAMGWILREYSKTRPEFVRDFLSRYPVSRLTEKEGSKYL</sequence>
<dbReference type="SUPFAM" id="SSF48371">
    <property type="entry name" value="ARM repeat"/>
    <property type="match status" value="1"/>
</dbReference>
<proteinExistence type="predicted"/>
<evidence type="ECO:0000313" key="2">
    <source>
        <dbReference type="Proteomes" id="UP000675379"/>
    </source>
</evidence>
<keyword evidence="2" id="KW-1185">Reference proteome</keyword>
<protein>
    <submittedName>
        <fullName evidence="1">DNA alkylation repair protein</fullName>
    </submittedName>
</protein>
<name>A0A941CN45_9CLOT</name>
<dbReference type="Gene3D" id="1.20.1660.10">
    <property type="entry name" value="Hypothetical protein (EF3068)"/>
    <property type="match status" value="1"/>
</dbReference>
<dbReference type="EMBL" id="JAGSCS010000004">
    <property type="protein sequence ID" value="MBR0575735.1"/>
    <property type="molecule type" value="Genomic_DNA"/>
</dbReference>
<dbReference type="Gene3D" id="1.25.40.290">
    <property type="entry name" value="ARM repeat domains"/>
    <property type="match status" value="1"/>
</dbReference>
<dbReference type="Pfam" id="PF08713">
    <property type="entry name" value="DNA_alkylation"/>
    <property type="match status" value="1"/>
</dbReference>
<dbReference type="Proteomes" id="UP000675379">
    <property type="component" value="Unassembled WGS sequence"/>
</dbReference>
<dbReference type="PANTHER" id="PTHR34070">
    <property type="entry name" value="ARMADILLO-TYPE FOLD"/>
    <property type="match status" value="1"/>
</dbReference>
<dbReference type="InterPro" id="IPR014825">
    <property type="entry name" value="DNA_alkylation"/>
</dbReference>
<organism evidence="1 2">
    <name type="scientific">Proteiniclasticum sediminis</name>
    <dbReference type="NCBI Taxonomy" id="2804028"/>
    <lineage>
        <taxon>Bacteria</taxon>
        <taxon>Bacillati</taxon>
        <taxon>Bacillota</taxon>
        <taxon>Clostridia</taxon>
        <taxon>Eubacteriales</taxon>
        <taxon>Clostridiaceae</taxon>
        <taxon>Proteiniclasticum</taxon>
    </lineage>
</organism>
<accession>A0A941CN45</accession>
<dbReference type="InterPro" id="IPR016024">
    <property type="entry name" value="ARM-type_fold"/>
</dbReference>
<comment type="caution">
    <text evidence="1">The sequence shown here is derived from an EMBL/GenBank/DDBJ whole genome shotgun (WGS) entry which is preliminary data.</text>
</comment>
<dbReference type="RefSeq" id="WP_211800310.1">
    <property type="nucleotide sequence ID" value="NZ_JAGSCS010000004.1"/>
</dbReference>
<evidence type="ECO:0000313" key="1">
    <source>
        <dbReference type="EMBL" id="MBR0575735.1"/>
    </source>
</evidence>
<gene>
    <name evidence="1" type="ORF">KCG48_05185</name>
</gene>
<dbReference type="PANTHER" id="PTHR34070:SF1">
    <property type="entry name" value="DNA ALKYLATION REPAIR PROTEIN"/>
    <property type="match status" value="1"/>
</dbReference>
<dbReference type="AlphaFoldDB" id="A0A941CN45"/>